<dbReference type="SUPFAM" id="SSF81383">
    <property type="entry name" value="F-box domain"/>
    <property type="match status" value="1"/>
</dbReference>
<reference evidence="2" key="2">
    <citation type="submission" date="2021-12" db="EMBL/GenBank/DDBJ databases">
        <title>Resequencing data analysis of finger millet.</title>
        <authorList>
            <person name="Hatakeyama M."/>
            <person name="Aluri S."/>
            <person name="Balachadran M.T."/>
            <person name="Sivarajan S.R."/>
            <person name="Poveda L."/>
            <person name="Shimizu-Inatsugi R."/>
            <person name="Schlapbach R."/>
            <person name="Sreeman S.M."/>
            <person name="Shimizu K.K."/>
        </authorList>
    </citation>
    <scope>NUCLEOTIDE SEQUENCE</scope>
</reference>
<evidence type="ECO:0000313" key="2">
    <source>
        <dbReference type="EMBL" id="GJM93977.1"/>
    </source>
</evidence>
<evidence type="ECO:0000313" key="3">
    <source>
        <dbReference type="Proteomes" id="UP001054889"/>
    </source>
</evidence>
<organism evidence="2 3">
    <name type="scientific">Eleusine coracana subsp. coracana</name>
    <dbReference type="NCBI Taxonomy" id="191504"/>
    <lineage>
        <taxon>Eukaryota</taxon>
        <taxon>Viridiplantae</taxon>
        <taxon>Streptophyta</taxon>
        <taxon>Embryophyta</taxon>
        <taxon>Tracheophyta</taxon>
        <taxon>Spermatophyta</taxon>
        <taxon>Magnoliopsida</taxon>
        <taxon>Liliopsida</taxon>
        <taxon>Poales</taxon>
        <taxon>Poaceae</taxon>
        <taxon>PACMAD clade</taxon>
        <taxon>Chloridoideae</taxon>
        <taxon>Cynodonteae</taxon>
        <taxon>Eleusininae</taxon>
        <taxon>Eleusine</taxon>
    </lineage>
</organism>
<evidence type="ECO:0008006" key="4">
    <source>
        <dbReference type="Google" id="ProtNLM"/>
    </source>
</evidence>
<sequence length="225" mass="25307">MARDRIPTNSPAAKHGSQRSNTTTIAYLSDDLLLEIFFRLPSLATLIRAAYTCRAVASSPAFRRRFRLAHTTPPLLGLFFDHPGAPRATSRRFKEIQPEPRFGYDPADDVRALGLPTTPSFVHTVGPDRTRRRLLTHLLPRAPRWAPRLGNPRLPRRVHPPWQRLLCNYDDDQDPSRSFRVVIIAHDKSRVRATVFSSGTGEWSVLPWVDARGPGLGQKCTAGNC</sequence>
<keyword evidence="3" id="KW-1185">Reference proteome</keyword>
<proteinExistence type="predicted"/>
<dbReference type="Proteomes" id="UP001054889">
    <property type="component" value="Unassembled WGS sequence"/>
</dbReference>
<dbReference type="PANTHER" id="PTHR33207">
    <property type="entry name" value="F-BOX DOMAIN CONTAINING PROTEIN-RELATED"/>
    <property type="match status" value="1"/>
</dbReference>
<dbReference type="InterPro" id="IPR036047">
    <property type="entry name" value="F-box-like_dom_sf"/>
</dbReference>
<name>A0AAV5C783_ELECO</name>
<reference evidence="2" key="1">
    <citation type="journal article" date="2018" name="DNA Res.">
        <title>Multiple hybrid de novo genome assembly of finger millet, an orphan allotetraploid crop.</title>
        <authorList>
            <person name="Hatakeyama M."/>
            <person name="Aluri S."/>
            <person name="Balachadran M.T."/>
            <person name="Sivarajan S.R."/>
            <person name="Patrignani A."/>
            <person name="Gruter S."/>
            <person name="Poveda L."/>
            <person name="Shimizu-Inatsugi R."/>
            <person name="Baeten J."/>
            <person name="Francoijs K.J."/>
            <person name="Nataraja K.N."/>
            <person name="Reddy Y.A.N."/>
            <person name="Phadnis S."/>
            <person name="Ravikumar R.L."/>
            <person name="Schlapbach R."/>
            <person name="Sreeman S.M."/>
            <person name="Shimizu K.K."/>
        </authorList>
    </citation>
    <scope>NUCLEOTIDE SEQUENCE</scope>
</reference>
<feature type="region of interest" description="Disordered" evidence="1">
    <location>
        <begin position="1"/>
        <end position="20"/>
    </location>
</feature>
<gene>
    <name evidence="2" type="primary">ga10583</name>
    <name evidence="2" type="ORF">PR202_ga10583</name>
</gene>
<dbReference type="AlphaFoldDB" id="A0AAV5C783"/>
<protein>
    <recommendedName>
        <fullName evidence="4">F-box domain-containing protein</fullName>
    </recommendedName>
</protein>
<evidence type="ECO:0000256" key="1">
    <source>
        <dbReference type="SAM" id="MobiDB-lite"/>
    </source>
</evidence>
<dbReference type="EMBL" id="BQKI01000004">
    <property type="protein sequence ID" value="GJM93977.1"/>
    <property type="molecule type" value="Genomic_DNA"/>
</dbReference>
<accession>A0AAV5C783</accession>
<comment type="caution">
    <text evidence="2">The sequence shown here is derived from an EMBL/GenBank/DDBJ whole genome shotgun (WGS) entry which is preliminary data.</text>
</comment>